<feature type="domain" description="Glycosyl transferase family 1" evidence="4">
    <location>
        <begin position="424"/>
        <end position="601"/>
    </location>
</feature>
<keyword evidence="3" id="KW-0812">Transmembrane</keyword>
<reference evidence="5 6" key="1">
    <citation type="journal article" date="2013" name="BMC Genomics">
        <title>The miniature genome of a carnivorous plant Genlisea aurea contains a low number of genes and short non-coding sequences.</title>
        <authorList>
            <person name="Leushkin E.V."/>
            <person name="Sutormin R.A."/>
            <person name="Nabieva E.R."/>
            <person name="Penin A.A."/>
            <person name="Kondrashov A.S."/>
            <person name="Logacheva M.D."/>
        </authorList>
    </citation>
    <scope>NUCLEOTIDE SEQUENCE [LARGE SCALE GENOMIC DNA]</scope>
</reference>
<dbReference type="AlphaFoldDB" id="S8CT77"/>
<dbReference type="PANTHER" id="PTHR47778:SF2">
    <property type="entry name" value="GLYCOSYL TRANSFERASE FAMILY 1 DOMAIN-CONTAINING PROTEIN"/>
    <property type="match status" value="1"/>
</dbReference>
<dbReference type="EMBL" id="AUSU01001846">
    <property type="protein sequence ID" value="EPS70045.1"/>
    <property type="molecule type" value="Genomic_DNA"/>
</dbReference>
<feature type="non-terminal residue" evidence="5">
    <location>
        <position position="1"/>
    </location>
</feature>
<keyword evidence="6" id="KW-1185">Reference proteome</keyword>
<feature type="region of interest" description="Disordered" evidence="2">
    <location>
        <begin position="1"/>
        <end position="50"/>
    </location>
</feature>
<keyword evidence="1" id="KW-0808">Transferase</keyword>
<evidence type="ECO:0000313" key="6">
    <source>
        <dbReference type="Proteomes" id="UP000015453"/>
    </source>
</evidence>
<dbReference type="Gene3D" id="3.40.50.2000">
    <property type="entry name" value="Glycogen Phosphorylase B"/>
    <property type="match status" value="1"/>
</dbReference>
<comment type="caution">
    <text evidence="5">The sequence shown here is derived from an EMBL/GenBank/DDBJ whole genome shotgun (WGS) entry which is preliminary data.</text>
</comment>
<keyword evidence="3" id="KW-0472">Membrane</keyword>
<dbReference type="GO" id="GO:0016757">
    <property type="term" value="F:glycosyltransferase activity"/>
    <property type="evidence" value="ECO:0007669"/>
    <property type="project" value="UniProtKB-KW"/>
</dbReference>
<proteinExistence type="predicted"/>
<keyword evidence="3" id="KW-1133">Transmembrane helix</keyword>
<feature type="region of interest" description="Disordered" evidence="2">
    <location>
        <begin position="113"/>
        <end position="134"/>
    </location>
</feature>
<keyword evidence="1" id="KW-0328">Glycosyltransferase</keyword>
<dbReference type="Pfam" id="PF16994">
    <property type="entry name" value="Glyco_trans_4_5"/>
    <property type="match status" value="1"/>
</dbReference>
<gene>
    <name evidence="5" type="ORF">M569_04717</name>
</gene>
<dbReference type="Proteomes" id="UP000015453">
    <property type="component" value="Unassembled WGS sequence"/>
</dbReference>
<protein>
    <recommendedName>
        <fullName evidence="4">Glycosyl transferase family 1 domain-containing protein</fullName>
    </recommendedName>
</protein>
<dbReference type="SUPFAM" id="SSF53756">
    <property type="entry name" value="UDP-Glycosyltransferase/glycogen phosphorylase"/>
    <property type="match status" value="1"/>
</dbReference>
<dbReference type="InterPro" id="IPR041693">
    <property type="entry name" value="Glyco_trans_4_5"/>
</dbReference>
<dbReference type="InterPro" id="IPR001296">
    <property type="entry name" value="Glyco_trans_1"/>
</dbReference>
<feature type="transmembrane region" description="Helical" evidence="3">
    <location>
        <begin position="61"/>
        <end position="78"/>
    </location>
</feature>
<accession>S8CT77</accession>
<feature type="non-terminal residue" evidence="5">
    <location>
        <position position="626"/>
    </location>
</feature>
<dbReference type="PANTHER" id="PTHR47778">
    <property type="entry name" value="BNAA05G14870D PROTEIN"/>
    <property type="match status" value="1"/>
</dbReference>
<dbReference type="OrthoDB" id="512920at2759"/>
<sequence>NTPRLSPLRPGNKGGSYFSPSRKSAPRGSPTFRRLNSTQTRRFDGKSGSSINSQCFRSNRVIMWLLLITLWAYAGFYFQSRWAHGDNKENFFNGGYGGENPVSEKSNKRGLIDADIDTAPPPVLSRGNNTGGLKKKKDALMKNLVNNKSPAKRKISRRETRRRIQIQDKLKETQAVEDRVDLQEEGIPSTNATYRFLVGPFGSLEDNILEWSPETRSGTCDRKAAFARLVWSRKFVLIFHELSVTGAPLAMLELASEFLSCGATISVVVLSKKGGLMSELLRRKIKVLSDKSESSFKNAMKADLIIAASAVCSSWIEQYLDYTVLGSSQILWWIMENRREYFDRSKPVLNRVKKLMFLSESQSKQWTAWCREENIQLNFEPSLVPLSLNDELAFVSGMPSSLNTPSSSTESMQEKRRALRSAVRREMGLNESDVLVVSLSSINPGKGQLLLLESANHLLTNHPDAAKHLKILIGSVGSKSSKPAFVKTLLEYLSLHPELSESVLWTPATTRVASLYAAADVCVMNSQGVGETFGRVTVEAMAFGLPVLGTDAGGTKEIVDHNETGLLHPLGRPGAAILAGNIEFLIRNGSVRREMGMRGREKVGKMYMKGNMYHKFGQVLYKCMRI</sequence>
<evidence type="ECO:0000256" key="2">
    <source>
        <dbReference type="SAM" id="MobiDB-lite"/>
    </source>
</evidence>
<evidence type="ECO:0000256" key="3">
    <source>
        <dbReference type="SAM" id="Phobius"/>
    </source>
</evidence>
<evidence type="ECO:0000256" key="1">
    <source>
        <dbReference type="ARBA" id="ARBA00022676"/>
    </source>
</evidence>
<dbReference type="CDD" id="cd03801">
    <property type="entry name" value="GT4_PimA-like"/>
    <property type="match status" value="1"/>
</dbReference>
<name>S8CT77_9LAMI</name>
<evidence type="ECO:0000259" key="4">
    <source>
        <dbReference type="Pfam" id="PF00534"/>
    </source>
</evidence>
<organism evidence="5 6">
    <name type="scientific">Genlisea aurea</name>
    <dbReference type="NCBI Taxonomy" id="192259"/>
    <lineage>
        <taxon>Eukaryota</taxon>
        <taxon>Viridiplantae</taxon>
        <taxon>Streptophyta</taxon>
        <taxon>Embryophyta</taxon>
        <taxon>Tracheophyta</taxon>
        <taxon>Spermatophyta</taxon>
        <taxon>Magnoliopsida</taxon>
        <taxon>eudicotyledons</taxon>
        <taxon>Gunneridae</taxon>
        <taxon>Pentapetalae</taxon>
        <taxon>asterids</taxon>
        <taxon>lamiids</taxon>
        <taxon>Lamiales</taxon>
        <taxon>Lentibulariaceae</taxon>
        <taxon>Genlisea</taxon>
    </lineage>
</organism>
<dbReference type="Pfam" id="PF00534">
    <property type="entry name" value="Glycos_transf_1"/>
    <property type="match status" value="1"/>
</dbReference>
<evidence type="ECO:0000313" key="5">
    <source>
        <dbReference type="EMBL" id="EPS70045.1"/>
    </source>
</evidence>